<dbReference type="CDD" id="cd19958">
    <property type="entry name" value="pyocin_knob"/>
    <property type="match status" value="1"/>
</dbReference>
<dbReference type="RefSeq" id="WP_166008888.1">
    <property type="nucleotide sequence ID" value="NZ_CP049888.1"/>
</dbReference>
<dbReference type="Pfam" id="PF10651">
    <property type="entry name" value="BppU_N"/>
    <property type="match status" value="1"/>
</dbReference>
<feature type="coiled-coil region" evidence="1">
    <location>
        <begin position="162"/>
        <end position="189"/>
    </location>
</feature>
<dbReference type="Proteomes" id="UP000500741">
    <property type="component" value="Chromosome"/>
</dbReference>
<name>A0A6G8AXR2_9LACO</name>
<protein>
    <submittedName>
        <fullName evidence="3">BppU family phage baseplate upper protein</fullName>
    </submittedName>
</protein>
<keyword evidence="1" id="KW-0175">Coiled coil</keyword>
<accession>A0A6G8AXR2</accession>
<dbReference type="InterPro" id="IPR018913">
    <property type="entry name" value="BppU_N"/>
</dbReference>
<evidence type="ECO:0000259" key="2">
    <source>
        <dbReference type="Pfam" id="PF10651"/>
    </source>
</evidence>
<dbReference type="EMBL" id="CP049888">
    <property type="protein sequence ID" value="QIL49848.1"/>
    <property type="molecule type" value="Genomic_DNA"/>
</dbReference>
<evidence type="ECO:0000313" key="3">
    <source>
        <dbReference type="EMBL" id="QIL49848.1"/>
    </source>
</evidence>
<feature type="domain" description="BppU N-terminal" evidence="2">
    <location>
        <begin position="27"/>
        <end position="152"/>
    </location>
</feature>
<keyword evidence="4" id="KW-1185">Reference proteome</keyword>
<evidence type="ECO:0000256" key="1">
    <source>
        <dbReference type="SAM" id="Coils"/>
    </source>
</evidence>
<organism evidence="3 4">
    <name type="scientific">Weissella coleopterorum</name>
    <dbReference type="NCBI Taxonomy" id="2714949"/>
    <lineage>
        <taxon>Bacteria</taxon>
        <taxon>Bacillati</taxon>
        <taxon>Bacillota</taxon>
        <taxon>Bacilli</taxon>
        <taxon>Lactobacillales</taxon>
        <taxon>Lactobacillaceae</taxon>
        <taxon>Weissella</taxon>
    </lineage>
</organism>
<dbReference type="Gene3D" id="2.60.40.3350">
    <property type="match status" value="1"/>
</dbReference>
<proteinExistence type="predicted"/>
<gene>
    <name evidence="3" type="ORF">G7084_00030</name>
</gene>
<evidence type="ECO:0000313" key="4">
    <source>
        <dbReference type="Proteomes" id="UP000500741"/>
    </source>
</evidence>
<sequence length="542" mass="57631">MGIPAKNQGKFAIVNTLLNTTDSTVLEQLNGRQGDNGRVAYFAMKDGNLPHDISNQTVVITVKDAAGKIKRISGVTDVISATGGLFEMTIPSELYQAAGDTEEAYMSVEDNTGVVISSIPIQFNVLENNIIFTANGSKDYIDSVQEMIDKIEAMLKPLADKIGIEDKTLELLKKELADLEAKIDSKDVAMLHENNEFTKNNSFGPNGIHIKAGELDVVTFPFQVYGGADGVSHAPIRTYKKLITDDAMYGFGAGGLNIFGSGESAGSYTVRVQQGKIPEGLPASGNQEDTILASDQNVWIIPNMQNPDTGLTSNAPYFFNRDGVFGKRVDGKNKNLIDAKGNWVSSATLIAANTDLNNMRTPGVYDSGANANAATIKNGITNPSTEKGKSFILTVAVNSGGTIVQQDLKTYEGWAFTRTLYLAGSSPVVTPWIAYAGKMSTTVKGPAGSTIKLNRTANDVNTTISGMTGKVAGGATTTEKIPADYLPTSLVSSAGTSNMPDAIISSRYDDQVLILISTGQLKNFGAGEYTATGDGIWPVIRS</sequence>
<reference evidence="3 4" key="1">
    <citation type="submission" date="2020-03" db="EMBL/GenBank/DDBJ databases">
        <title>Weissella sp. nov., isolated from Cybister lewisianus.</title>
        <authorList>
            <person name="Hyun D.-W."/>
            <person name="Bae J.-W."/>
        </authorList>
    </citation>
    <scope>NUCLEOTIDE SEQUENCE [LARGE SCALE GENOMIC DNA]</scope>
    <source>
        <strain evidence="3 4">HDW19</strain>
    </source>
</reference>
<dbReference type="KEGG" id="wco:G7084_00030"/>
<dbReference type="AlphaFoldDB" id="A0A6G8AXR2"/>